<dbReference type="AlphaFoldDB" id="W4JS83"/>
<proteinExistence type="predicted"/>
<evidence type="ECO:0000313" key="2">
    <source>
        <dbReference type="Proteomes" id="UP000030671"/>
    </source>
</evidence>
<dbReference type="KEGG" id="hir:HETIRDRAFT_442224"/>
<evidence type="ECO:0000313" key="1">
    <source>
        <dbReference type="EMBL" id="ETW75741.1"/>
    </source>
</evidence>
<organism evidence="1 2">
    <name type="scientific">Heterobasidion irregulare (strain TC 32-1)</name>
    <dbReference type="NCBI Taxonomy" id="747525"/>
    <lineage>
        <taxon>Eukaryota</taxon>
        <taxon>Fungi</taxon>
        <taxon>Dikarya</taxon>
        <taxon>Basidiomycota</taxon>
        <taxon>Agaricomycotina</taxon>
        <taxon>Agaricomycetes</taxon>
        <taxon>Russulales</taxon>
        <taxon>Bondarzewiaceae</taxon>
        <taxon>Heterobasidion</taxon>
        <taxon>Heterobasidion annosum species complex</taxon>
    </lineage>
</organism>
<dbReference type="GeneID" id="20675426"/>
<dbReference type="EMBL" id="KI925465">
    <property type="protein sequence ID" value="ETW75741.1"/>
    <property type="molecule type" value="Genomic_DNA"/>
</dbReference>
<protein>
    <submittedName>
        <fullName evidence="1">Uncharacterized protein</fullName>
    </submittedName>
</protein>
<keyword evidence="2" id="KW-1185">Reference proteome</keyword>
<accession>W4JS83</accession>
<name>W4JS83_HETIT</name>
<sequence length="175" mass="20170">MRGHRVARYKLAISYQELHGVSLFSHLMDHLRPLPQIRPSTEGPMVQTMSRLVQERGSLLLIRGTRGPAIVNLPLRPIRHRRLVSSTPDRTRHCPGMPLGHFLMSLRKRGRVGRNMINTKRSIRMSKPLELNVMTLLWGPRPKPPPQTVFLLQAEVVLNLDLHRPSHLNFHLLLH</sequence>
<dbReference type="HOGENOM" id="CLU_1532762_0_0_1"/>
<dbReference type="RefSeq" id="XP_009552001.1">
    <property type="nucleotide sequence ID" value="XM_009553706.1"/>
</dbReference>
<reference evidence="1 2" key="1">
    <citation type="journal article" date="2012" name="New Phytol.">
        <title>Insight into trade-off between wood decay and parasitism from the genome of a fungal forest pathogen.</title>
        <authorList>
            <person name="Olson A."/>
            <person name="Aerts A."/>
            <person name="Asiegbu F."/>
            <person name="Belbahri L."/>
            <person name="Bouzid O."/>
            <person name="Broberg A."/>
            <person name="Canback B."/>
            <person name="Coutinho P.M."/>
            <person name="Cullen D."/>
            <person name="Dalman K."/>
            <person name="Deflorio G."/>
            <person name="van Diepen L.T."/>
            <person name="Dunand C."/>
            <person name="Duplessis S."/>
            <person name="Durling M."/>
            <person name="Gonthier P."/>
            <person name="Grimwood J."/>
            <person name="Fossdal C.G."/>
            <person name="Hansson D."/>
            <person name="Henrissat B."/>
            <person name="Hietala A."/>
            <person name="Himmelstrand K."/>
            <person name="Hoffmeister D."/>
            <person name="Hogberg N."/>
            <person name="James T.Y."/>
            <person name="Karlsson M."/>
            <person name="Kohler A."/>
            <person name="Kues U."/>
            <person name="Lee Y.H."/>
            <person name="Lin Y.C."/>
            <person name="Lind M."/>
            <person name="Lindquist E."/>
            <person name="Lombard V."/>
            <person name="Lucas S."/>
            <person name="Lunden K."/>
            <person name="Morin E."/>
            <person name="Murat C."/>
            <person name="Park J."/>
            <person name="Raffaello T."/>
            <person name="Rouze P."/>
            <person name="Salamov A."/>
            <person name="Schmutz J."/>
            <person name="Solheim H."/>
            <person name="Stahlberg J."/>
            <person name="Velez H."/>
            <person name="de Vries R.P."/>
            <person name="Wiebenga A."/>
            <person name="Woodward S."/>
            <person name="Yakovlev I."/>
            <person name="Garbelotto M."/>
            <person name="Martin F."/>
            <person name="Grigoriev I.V."/>
            <person name="Stenlid J."/>
        </authorList>
    </citation>
    <scope>NUCLEOTIDE SEQUENCE [LARGE SCALE GENOMIC DNA]</scope>
    <source>
        <strain evidence="1 2">TC 32-1</strain>
    </source>
</reference>
<dbReference type="Proteomes" id="UP000030671">
    <property type="component" value="Unassembled WGS sequence"/>
</dbReference>
<dbReference type="InParanoid" id="W4JS83"/>
<gene>
    <name evidence="1" type="ORF">HETIRDRAFT_442224</name>
</gene>